<sequence>MRFAVTAFQPSSVVPIPLEVDADPTTPVGSLTAAIAEELGGPSEGPLFAGGSVLDPSQTLAGAGLYDGIALGLGGPGPDEATSPGLVEVGIVGGQDAGVTYRLAAGHYDVGSGQHCLIQTPGGSDITASITVQASGAVRVSARTTGVEISGNPLAAGAEAAWDQGTLLSIDGLLLDVAPRTLRIASVSVAEDGLGREFNRPPRLRHTPPATRFRLPRKPGEPPRNAIPLLPLVLIPIVASLLTVVITGNWRFILFGLLSPVAALLSRSGNRKSQLQDHERRVTDYRETTERIGEDISAAVLLEQRIMRSVHPDPAALLAMAATPTDRLWERRRSDIDFLVLRAGTGSVPSSILVEDANEDEHRRATSPRLAEVPVTVDLQAAGVIGIAGGPGPACWLVAEAAVLHSPNDLDLYILTGGKPDSAPTWDWSRWLPHVRRGGQPGAFHLGTTADSTARRVAELVQLVEVRQAARTGAQDPSVEETRILVVLDGARRLRFLPGVVTLLREGPGVGVFFLCIDREAERLPEECSVVLSVGEDGRGEVLGADGTAQKIRADAPRPAWYETVARSLAPLRAVGDNDGAVLPKAVRLVDLLGLSDSVADEVAGRWLLSARSTQARLGVGLDGAFDVDLERDGPHGLVAGTTGSGKSELLQTLVASLAVANRPDEMNFVLVDYKGGSAFAECADLPHTVGMVTDLDTHLVERALTSLNSELRRREHLLADAGAKDLPDYLDRRSLDPSLPALPRLVIVIDEFASMVRELPDFVSGMVNLAQRGRSLGLHLILATQRPSGAVTADIRANTTLRVALRTTDASESRDIIDAPDSATLSPSTPGRAFARMSASVLLPFQAARVGGRRASARPAGPAAVAAAAVGRVPWAELGDGIPPLGPPAPAAGHPAASAGAPAVAGGADGSADPSSAGELTTDMAFLADALTRAADQLGIAPPARPWLPPLPERIELAANTALPHGEARRTDASLAPAVWGRIDDPQLQQQLPLEFDLDTMGHFHLIGAPQAGRSQALRTLAAAIATAVSTKDAHLYGIDCGTGALNALIDLPHVGAVIDHRSPERLGRLITRLTAELHSRQRMLGARGVSDLHELRSQLPEEERPPHLVVLVDRFEVFDREYANYDNGSLLERLTTILRDGAAVGLHLVLAGDRSLASSRYAGTTEDKLVLRLNDSADWSMVGIRPKAVPDNMPPGRALRPRDGVEVQIGVLPAPQGADEVSGAAQALALEQLASRLRERDRDVPAGMRPRPLRALPDRIGYAEAGERAAAALPADRILVGLGGDDLVPLGPDLGDTPTFLVAGPPKSGRSTALLTMARWALRRGDGIVVIAPRRSPLRALEGHPGVAAVLIDPETSSADLRQALSRVPQERGMLIIDDAEMVLANDFSADVQALARGAAGEGWAVLAGGNAEALGNAIGGWVALARRNRQGLLLAPQSIADGELIGVRLGRGVVGTPTVSGRGLLHLGDGQLIAVQVPETNAPTLPEPLPAFPPAVPAGTPREDT</sequence>
<feature type="region of interest" description="Disordered" evidence="4">
    <location>
        <begin position="1487"/>
        <end position="1508"/>
    </location>
</feature>
<dbReference type="InterPro" id="IPR003593">
    <property type="entry name" value="AAA+_ATPase"/>
</dbReference>
<keyword evidence="5" id="KW-0472">Membrane</keyword>
<evidence type="ECO:0000256" key="2">
    <source>
        <dbReference type="ARBA" id="ARBA00022840"/>
    </source>
</evidence>
<dbReference type="PROSITE" id="PS50901">
    <property type="entry name" value="FTSK"/>
    <property type="match status" value="2"/>
</dbReference>
<name>A0A4R5TUE4_9MICC</name>
<protein>
    <submittedName>
        <fullName evidence="7">Cell division protein FtsK</fullName>
    </submittedName>
</protein>
<proteinExistence type="predicted"/>
<dbReference type="PANTHER" id="PTHR22683:SF1">
    <property type="entry name" value="TYPE VII SECRETION SYSTEM PROTEIN ESSC"/>
    <property type="match status" value="1"/>
</dbReference>
<dbReference type="Pfam" id="PF01580">
    <property type="entry name" value="FtsK_SpoIIIE"/>
    <property type="match status" value="2"/>
</dbReference>
<dbReference type="SMART" id="SM00382">
    <property type="entry name" value="AAA"/>
    <property type="match status" value="3"/>
</dbReference>
<evidence type="ECO:0000256" key="3">
    <source>
        <dbReference type="PROSITE-ProRule" id="PRU00289"/>
    </source>
</evidence>
<gene>
    <name evidence="7" type="ORF">E2F48_12605</name>
</gene>
<keyword evidence="5" id="KW-0812">Transmembrane</keyword>
<keyword evidence="2 3" id="KW-0067">ATP-binding</keyword>
<dbReference type="RefSeq" id="WP_133404329.1">
    <property type="nucleotide sequence ID" value="NZ_SMTK01000004.1"/>
</dbReference>
<feature type="domain" description="FtsK" evidence="6">
    <location>
        <begin position="992"/>
        <end position="1186"/>
    </location>
</feature>
<feature type="binding site" evidence="3">
    <location>
        <begin position="1009"/>
        <end position="1016"/>
    </location>
    <ligand>
        <name>ATP</name>
        <dbReference type="ChEBI" id="CHEBI:30616"/>
    </ligand>
</feature>
<feature type="compositionally biased region" description="Low complexity" evidence="4">
    <location>
        <begin position="892"/>
        <end position="918"/>
    </location>
</feature>
<dbReference type="CDD" id="cd01127">
    <property type="entry name" value="TrwB_TraG_TraD_VirD4"/>
    <property type="match status" value="1"/>
</dbReference>
<dbReference type="SUPFAM" id="SSF52540">
    <property type="entry name" value="P-loop containing nucleoside triphosphate hydrolases"/>
    <property type="match status" value="3"/>
</dbReference>
<dbReference type="Gene3D" id="3.40.50.300">
    <property type="entry name" value="P-loop containing nucleotide triphosphate hydrolases"/>
    <property type="match status" value="4"/>
</dbReference>
<keyword evidence="7" id="KW-0132">Cell division</keyword>
<feature type="region of interest" description="Disordered" evidence="4">
    <location>
        <begin position="198"/>
        <end position="219"/>
    </location>
</feature>
<feature type="region of interest" description="Disordered" evidence="4">
    <location>
        <begin position="885"/>
        <end position="918"/>
    </location>
</feature>
<evidence type="ECO:0000313" key="8">
    <source>
        <dbReference type="Proteomes" id="UP000295411"/>
    </source>
</evidence>
<feature type="compositionally biased region" description="Pro residues" evidence="4">
    <location>
        <begin position="1488"/>
        <end position="1499"/>
    </location>
</feature>
<comment type="caution">
    <text evidence="7">The sequence shown here is derived from an EMBL/GenBank/DDBJ whole genome shotgun (WGS) entry which is preliminary data.</text>
</comment>
<accession>A0A4R5TUE4</accession>
<keyword evidence="5" id="KW-1133">Transmembrane helix</keyword>
<dbReference type="Proteomes" id="UP000295411">
    <property type="component" value="Unassembled WGS sequence"/>
</dbReference>
<evidence type="ECO:0000256" key="5">
    <source>
        <dbReference type="SAM" id="Phobius"/>
    </source>
</evidence>
<feature type="binding site" evidence="3">
    <location>
        <begin position="641"/>
        <end position="648"/>
    </location>
    <ligand>
        <name>ATP</name>
        <dbReference type="ChEBI" id="CHEBI:30616"/>
    </ligand>
</feature>
<keyword evidence="1 3" id="KW-0547">Nucleotide-binding</keyword>
<dbReference type="InterPro" id="IPR002543">
    <property type="entry name" value="FtsK_dom"/>
</dbReference>
<dbReference type="GO" id="GO:0005524">
    <property type="term" value="F:ATP binding"/>
    <property type="evidence" value="ECO:0007669"/>
    <property type="project" value="UniProtKB-UniRule"/>
</dbReference>
<evidence type="ECO:0000256" key="4">
    <source>
        <dbReference type="SAM" id="MobiDB-lite"/>
    </source>
</evidence>
<organism evidence="7 8">
    <name type="scientific">Arthrobacter crusticola</name>
    <dbReference type="NCBI Taxonomy" id="2547960"/>
    <lineage>
        <taxon>Bacteria</taxon>
        <taxon>Bacillati</taxon>
        <taxon>Actinomycetota</taxon>
        <taxon>Actinomycetes</taxon>
        <taxon>Micrococcales</taxon>
        <taxon>Micrococcaceae</taxon>
        <taxon>Arthrobacter</taxon>
    </lineage>
</organism>
<evidence type="ECO:0000256" key="1">
    <source>
        <dbReference type="ARBA" id="ARBA00022741"/>
    </source>
</evidence>
<feature type="domain" description="FtsK" evidence="6">
    <location>
        <begin position="623"/>
        <end position="815"/>
    </location>
</feature>
<dbReference type="OrthoDB" id="9807790at2"/>
<keyword evidence="7" id="KW-0131">Cell cycle</keyword>
<evidence type="ECO:0000313" key="7">
    <source>
        <dbReference type="EMBL" id="TDK24660.1"/>
    </source>
</evidence>
<dbReference type="InterPro" id="IPR027417">
    <property type="entry name" value="P-loop_NTPase"/>
</dbReference>
<reference evidence="7 8" key="1">
    <citation type="submission" date="2019-03" db="EMBL/GenBank/DDBJ databases">
        <title>Arthrobacter sp. nov., an bacterium isolated from biocrust in Mu Us Desert.</title>
        <authorList>
            <person name="Lixiong L."/>
        </authorList>
    </citation>
    <scope>NUCLEOTIDE SEQUENCE [LARGE SCALE GENOMIC DNA]</scope>
    <source>
        <strain evidence="7 8">SLN-3</strain>
    </source>
</reference>
<dbReference type="GO" id="GO:0051301">
    <property type="term" value="P:cell division"/>
    <property type="evidence" value="ECO:0007669"/>
    <property type="project" value="UniProtKB-KW"/>
</dbReference>
<dbReference type="GO" id="GO:0003677">
    <property type="term" value="F:DNA binding"/>
    <property type="evidence" value="ECO:0007669"/>
    <property type="project" value="InterPro"/>
</dbReference>
<keyword evidence="8" id="KW-1185">Reference proteome</keyword>
<feature type="transmembrane region" description="Helical" evidence="5">
    <location>
        <begin position="226"/>
        <end position="246"/>
    </location>
</feature>
<evidence type="ECO:0000259" key="6">
    <source>
        <dbReference type="PROSITE" id="PS50901"/>
    </source>
</evidence>
<dbReference type="InterPro" id="IPR050206">
    <property type="entry name" value="FtsK/SpoIIIE/SftA"/>
</dbReference>
<dbReference type="EMBL" id="SMTK01000004">
    <property type="protein sequence ID" value="TDK24660.1"/>
    <property type="molecule type" value="Genomic_DNA"/>
</dbReference>
<dbReference type="PANTHER" id="PTHR22683">
    <property type="entry name" value="SPORULATION PROTEIN RELATED"/>
    <property type="match status" value="1"/>
</dbReference>